<dbReference type="PANTHER" id="PTHR43735:SF11">
    <property type="entry name" value="HYPOTHETICAL OXIDOREDUCTASE (EUROFUNG)"/>
    <property type="match status" value="1"/>
</dbReference>
<proteinExistence type="predicted"/>
<dbReference type="Proteomes" id="UP001295794">
    <property type="component" value="Unassembled WGS sequence"/>
</dbReference>
<accession>A0AAD2HI41</accession>
<evidence type="ECO:0000313" key="3">
    <source>
        <dbReference type="Proteomes" id="UP001295794"/>
    </source>
</evidence>
<feature type="domain" description="FAD/NAD(P)-binding" evidence="1">
    <location>
        <begin position="7"/>
        <end position="299"/>
    </location>
</feature>
<dbReference type="InterPro" id="IPR023753">
    <property type="entry name" value="FAD/NAD-binding_dom"/>
</dbReference>
<dbReference type="Pfam" id="PF07992">
    <property type="entry name" value="Pyr_redox_2"/>
    <property type="match status" value="1"/>
</dbReference>
<dbReference type="Gene3D" id="3.50.50.100">
    <property type="match status" value="1"/>
</dbReference>
<organism evidence="2 3">
    <name type="scientific">Mycena citricolor</name>
    <dbReference type="NCBI Taxonomy" id="2018698"/>
    <lineage>
        <taxon>Eukaryota</taxon>
        <taxon>Fungi</taxon>
        <taxon>Dikarya</taxon>
        <taxon>Basidiomycota</taxon>
        <taxon>Agaricomycotina</taxon>
        <taxon>Agaricomycetes</taxon>
        <taxon>Agaricomycetidae</taxon>
        <taxon>Agaricales</taxon>
        <taxon>Marasmiineae</taxon>
        <taxon>Mycenaceae</taxon>
        <taxon>Mycena</taxon>
    </lineage>
</organism>
<dbReference type="GO" id="GO:0050660">
    <property type="term" value="F:flavin adenine dinucleotide binding"/>
    <property type="evidence" value="ECO:0007669"/>
    <property type="project" value="TreeGrafter"/>
</dbReference>
<gene>
    <name evidence="2" type="ORF">MYCIT1_LOCUS23113</name>
</gene>
<dbReference type="PRINTS" id="PR00368">
    <property type="entry name" value="FADPNR"/>
</dbReference>
<name>A0AAD2HI41_9AGAR</name>
<dbReference type="PANTHER" id="PTHR43735">
    <property type="entry name" value="APOPTOSIS-INDUCING FACTOR 1"/>
    <property type="match status" value="1"/>
</dbReference>
<keyword evidence="3" id="KW-1185">Reference proteome</keyword>
<dbReference type="GO" id="GO:0004174">
    <property type="term" value="F:electron-transferring-flavoprotein dehydrogenase activity"/>
    <property type="evidence" value="ECO:0007669"/>
    <property type="project" value="TreeGrafter"/>
</dbReference>
<sequence length="389" mass="42049">MTLNKPNVVVVGGSYVGLKFVDLIAAEVSETHNTILIEKNSHFEHLFAFPRISIVPGFAHKAYIPYTSAFHASPSGSTSVVHGVVAQVLPDRVVLDSGDSIPYEYLVIATGTGLYPARAHNKAEEVEFQEALQRRVKDASEVVVIGGGASGIQTATDAKEFYPSKNITLVHSRDQLMNRFHPELHSLVSKKLESLGVKVVLGQRVELPASGRYPVTGPSYSIGLADGTQLHADVAISCTGAVPMSSLITSLSPDLIDEYKYIRVKPTMQVQDERFPNVFAVGDVAGTGANKNARSAFGQIEVAVKNIKSLIAGEAATAEYVAGPFGIHMTTGLWSWILFRDPTGPDQQPHVDLQDTSNFIGTPEETGKLQMGCGRLWEARAPRLADYHL</sequence>
<comment type="caution">
    <text evidence="2">The sequence shown here is derived from an EMBL/GenBank/DDBJ whole genome shotgun (WGS) entry which is preliminary data.</text>
</comment>
<dbReference type="InterPro" id="IPR036188">
    <property type="entry name" value="FAD/NAD-bd_sf"/>
</dbReference>
<dbReference type="GO" id="GO:0005737">
    <property type="term" value="C:cytoplasm"/>
    <property type="evidence" value="ECO:0007669"/>
    <property type="project" value="TreeGrafter"/>
</dbReference>
<dbReference type="EMBL" id="CAVNYO010000405">
    <property type="protein sequence ID" value="CAK5275404.1"/>
    <property type="molecule type" value="Genomic_DNA"/>
</dbReference>
<evidence type="ECO:0000313" key="2">
    <source>
        <dbReference type="EMBL" id="CAK5275404.1"/>
    </source>
</evidence>
<dbReference type="SUPFAM" id="SSF51905">
    <property type="entry name" value="FAD/NAD(P)-binding domain"/>
    <property type="match status" value="1"/>
</dbReference>
<dbReference type="AlphaFoldDB" id="A0AAD2HI41"/>
<reference evidence="2" key="1">
    <citation type="submission" date="2023-11" db="EMBL/GenBank/DDBJ databases">
        <authorList>
            <person name="De Vega J J."/>
            <person name="De Vega J J."/>
        </authorList>
    </citation>
    <scope>NUCLEOTIDE SEQUENCE</scope>
</reference>
<evidence type="ECO:0000259" key="1">
    <source>
        <dbReference type="Pfam" id="PF07992"/>
    </source>
</evidence>
<protein>
    <recommendedName>
        <fullName evidence="1">FAD/NAD(P)-binding domain-containing protein</fullName>
    </recommendedName>
</protein>